<dbReference type="InterPro" id="IPR021139">
    <property type="entry name" value="NYN"/>
</dbReference>
<dbReference type="RefSeq" id="WP_106298813.1">
    <property type="nucleotide sequence ID" value="NZ_PVTI01000033.1"/>
</dbReference>
<proteinExistence type="predicted"/>
<evidence type="ECO:0000313" key="3">
    <source>
        <dbReference type="EMBL" id="PRY52474.1"/>
    </source>
</evidence>
<dbReference type="GO" id="GO:0004540">
    <property type="term" value="F:RNA nuclease activity"/>
    <property type="evidence" value="ECO:0007669"/>
    <property type="project" value="InterPro"/>
</dbReference>
<dbReference type="AlphaFoldDB" id="A0A2T0U3I8"/>
<feature type="compositionally biased region" description="Low complexity" evidence="1">
    <location>
        <begin position="216"/>
        <end position="227"/>
    </location>
</feature>
<name>A0A2T0U3I8_9MICO</name>
<feature type="region of interest" description="Disordered" evidence="1">
    <location>
        <begin position="199"/>
        <end position="299"/>
    </location>
</feature>
<comment type="caution">
    <text evidence="3">The sequence shown here is derived from an EMBL/GenBank/DDBJ whole genome shotgun (WGS) entry which is preliminary data.</text>
</comment>
<feature type="domain" description="NYN" evidence="2">
    <location>
        <begin position="6"/>
        <end position="166"/>
    </location>
</feature>
<protein>
    <submittedName>
        <fullName evidence="3">Uncharacterized LabA/DUF88 family protein</fullName>
    </submittedName>
</protein>
<accession>A0A2T0U3I8</accession>
<keyword evidence="4" id="KW-1185">Reference proteome</keyword>
<organism evidence="3 4">
    <name type="scientific">Knoellia remsis</name>
    <dbReference type="NCBI Taxonomy" id="407159"/>
    <lineage>
        <taxon>Bacteria</taxon>
        <taxon>Bacillati</taxon>
        <taxon>Actinomycetota</taxon>
        <taxon>Actinomycetes</taxon>
        <taxon>Micrococcales</taxon>
        <taxon>Intrasporangiaceae</taxon>
        <taxon>Knoellia</taxon>
    </lineage>
</organism>
<evidence type="ECO:0000259" key="2">
    <source>
        <dbReference type="Pfam" id="PF01936"/>
    </source>
</evidence>
<dbReference type="Pfam" id="PF01936">
    <property type="entry name" value="NYN"/>
    <property type="match status" value="1"/>
</dbReference>
<evidence type="ECO:0000313" key="4">
    <source>
        <dbReference type="Proteomes" id="UP000237822"/>
    </source>
</evidence>
<gene>
    <name evidence="3" type="ORF">BCF74_1333</name>
</gene>
<feature type="compositionally biased region" description="Acidic residues" evidence="1">
    <location>
        <begin position="272"/>
        <end position="284"/>
    </location>
</feature>
<dbReference type="EMBL" id="PVTI01000033">
    <property type="protein sequence ID" value="PRY52474.1"/>
    <property type="molecule type" value="Genomic_DNA"/>
</dbReference>
<reference evidence="3 4" key="1">
    <citation type="submission" date="2018-03" db="EMBL/GenBank/DDBJ databases">
        <title>Genomic Encyclopedia of Archaeal and Bacterial Type Strains, Phase II (KMG-II): from individual species to whole genera.</title>
        <authorList>
            <person name="Goeker M."/>
        </authorList>
    </citation>
    <scope>NUCLEOTIDE SEQUENCE [LARGE SCALE GENOMIC DNA]</scope>
    <source>
        <strain evidence="3 4">ATCC BAA-1496</strain>
    </source>
</reference>
<dbReference type="Proteomes" id="UP000237822">
    <property type="component" value="Unassembled WGS sequence"/>
</dbReference>
<dbReference type="OrthoDB" id="9800236at2"/>
<sequence>MRSYCAVYVDVGYLLASSATRVTGSSLRSGVEVDYTGLVRALIAQVEAHSGLPLLRVNWYDSGARRGGQPDYHQDLIGLLPRVKLRLGRLSFSGEQKGVDVRLGLDLALQGRARVADVIYLVSGDDDLTEAVEEAQSAGVQVVIFSVPGQDGIGHAVSKHMRQAADGELLIDPEAIDLLVRPRALNEDLVAATINGARVGPAEKGSDSASEGEPVDAPASEDAAAASEKADDEAAETVPSGDGVGPGSDSEKPTATTEPVPEGERTAYPSTEEPETEASPVDEEAAPKPGIPTPAVLGSKRATEVVLPTATPSWTTSSYDEEGSFTRDLIDDVARNVVLTWSRSATPDALASLRESKPTIPGDLDRALLHDLSSRAGVYDIDDGSRHLVRDRFWFHVGRLRLT</sequence>
<evidence type="ECO:0000256" key="1">
    <source>
        <dbReference type="SAM" id="MobiDB-lite"/>
    </source>
</evidence>
<dbReference type="Gene3D" id="3.40.50.1010">
    <property type="entry name" value="5'-nuclease"/>
    <property type="match status" value="1"/>
</dbReference>